<proteinExistence type="predicted"/>
<feature type="domain" description="EXPERA" evidence="7">
    <location>
        <begin position="105"/>
        <end position="237"/>
    </location>
</feature>
<sequence>MSTTLTPFEANPLTVSNHIPFDCLLLSKQLEPFKSMMQNIFHVTWKMEMSVSTKNGEDSRSTFGSKIPLFLQPISDYSFSHQIFIEKLQIQIREARKMGVMLKLVDVILLLFFLLVAVVAPLIDAQTCLPLSYFPDILVQLKTWYTQEYDDYLVSEKPHFFVGLVWLELLFQWPLALLNLYAIFSSKPWFNTSCLIYGVSASTSMVAILSEMMCSKRASEKLLTLYFPFLVLGVLATLRGLLSHSSKTASALGKRSALARKKRA</sequence>
<keyword evidence="2 5" id="KW-0812">Transmembrane</keyword>
<feature type="transmembrane region" description="Helical" evidence="6">
    <location>
        <begin position="225"/>
        <end position="242"/>
    </location>
</feature>
<evidence type="ECO:0000259" key="7">
    <source>
        <dbReference type="PROSITE" id="PS51751"/>
    </source>
</evidence>
<comment type="subcellular location">
    <subcellularLocation>
        <location evidence="1">Membrane</location>
        <topology evidence="1">Multi-pass membrane protein</topology>
    </subcellularLocation>
</comment>
<dbReference type="Pfam" id="PF05241">
    <property type="entry name" value="EBP"/>
    <property type="match status" value="1"/>
</dbReference>
<feature type="transmembrane region" description="Helical" evidence="6">
    <location>
        <begin position="194"/>
        <end position="213"/>
    </location>
</feature>
<keyword evidence="9" id="KW-1185">Reference proteome</keyword>
<reference evidence="8 9" key="1">
    <citation type="submission" date="2024-01" db="EMBL/GenBank/DDBJ databases">
        <title>The genomes of 5 underutilized Papilionoideae crops provide insights into root nodulation and disease resistanc.</title>
        <authorList>
            <person name="Jiang F."/>
        </authorList>
    </citation>
    <scope>NUCLEOTIDE SEQUENCE [LARGE SCALE GENOMIC DNA]</scope>
    <source>
        <strain evidence="8">LVBAO_FW01</strain>
        <tissue evidence="8">Leaves</tissue>
    </source>
</reference>
<evidence type="ECO:0000256" key="2">
    <source>
        <dbReference type="ARBA" id="ARBA00022692"/>
    </source>
</evidence>
<organism evidence="8 9">
    <name type="scientific">Canavalia gladiata</name>
    <name type="common">Sword bean</name>
    <name type="synonym">Dolichos gladiatus</name>
    <dbReference type="NCBI Taxonomy" id="3824"/>
    <lineage>
        <taxon>Eukaryota</taxon>
        <taxon>Viridiplantae</taxon>
        <taxon>Streptophyta</taxon>
        <taxon>Embryophyta</taxon>
        <taxon>Tracheophyta</taxon>
        <taxon>Spermatophyta</taxon>
        <taxon>Magnoliopsida</taxon>
        <taxon>eudicotyledons</taxon>
        <taxon>Gunneridae</taxon>
        <taxon>Pentapetalae</taxon>
        <taxon>rosids</taxon>
        <taxon>fabids</taxon>
        <taxon>Fabales</taxon>
        <taxon>Fabaceae</taxon>
        <taxon>Papilionoideae</taxon>
        <taxon>50 kb inversion clade</taxon>
        <taxon>NPAAA clade</taxon>
        <taxon>indigoferoid/millettioid clade</taxon>
        <taxon>Phaseoleae</taxon>
        <taxon>Canavalia</taxon>
    </lineage>
</organism>
<dbReference type="GO" id="GO:0016020">
    <property type="term" value="C:membrane"/>
    <property type="evidence" value="ECO:0007669"/>
    <property type="project" value="UniProtKB-SubCell"/>
</dbReference>
<evidence type="ECO:0000256" key="1">
    <source>
        <dbReference type="ARBA" id="ARBA00004141"/>
    </source>
</evidence>
<evidence type="ECO:0000313" key="8">
    <source>
        <dbReference type="EMBL" id="KAK7312719.1"/>
    </source>
</evidence>
<keyword evidence="4 5" id="KW-0472">Membrane</keyword>
<accession>A0AAN9K9G6</accession>
<dbReference type="EMBL" id="JAYMYQ010000009">
    <property type="protein sequence ID" value="KAK7312719.1"/>
    <property type="molecule type" value="Genomic_DNA"/>
</dbReference>
<feature type="transmembrane region" description="Helical" evidence="6">
    <location>
        <begin position="160"/>
        <end position="182"/>
    </location>
</feature>
<keyword evidence="3 5" id="KW-1133">Transmembrane helix</keyword>
<dbReference type="Proteomes" id="UP001367508">
    <property type="component" value="Unassembled WGS sequence"/>
</dbReference>
<evidence type="ECO:0000313" key="9">
    <source>
        <dbReference type="Proteomes" id="UP001367508"/>
    </source>
</evidence>
<dbReference type="PANTHER" id="PTHR31204:SF1">
    <property type="entry name" value="SIGMA INTRACELLULAR RECEPTOR 2"/>
    <property type="match status" value="1"/>
</dbReference>
<protein>
    <recommendedName>
        <fullName evidence="7">EXPERA domain-containing protein</fullName>
    </recommendedName>
</protein>
<dbReference type="GO" id="GO:0005783">
    <property type="term" value="C:endoplasmic reticulum"/>
    <property type="evidence" value="ECO:0007669"/>
    <property type="project" value="TreeGrafter"/>
</dbReference>
<dbReference type="PANTHER" id="PTHR31204">
    <property type="entry name" value="SIGMA INTRACELLULAR RECEPTOR 2"/>
    <property type="match status" value="1"/>
</dbReference>
<feature type="transmembrane region" description="Helical" evidence="6">
    <location>
        <begin position="100"/>
        <end position="123"/>
    </location>
</feature>
<dbReference type="PROSITE" id="PS51751">
    <property type="entry name" value="EXPERA"/>
    <property type="match status" value="1"/>
</dbReference>
<comment type="caution">
    <text evidence="8">The sequence shown here is derived from an EMBL/GenBank/DDBJ whole genome shotgun (WGS) entry which is preliminary data.</text>
</comment>
<evidence type="ECO:0000256" key="6">
    <source>
        <dbReference type="SAM" id="Phobius"/>
    </source>
</evidence>
<dbReference type="AlphaFoldDB" id="A0AAN9K9G6"/>
<evidence type="ECO:0000256" key="5">
    <source>
        <dbReference type="PROSITE-ProRule" id="PRU01087"/>
    </source>
</evidence>
<evidence type="ECO:0000256" key="3">
    <source>
        <dbReference type="ARBA" id="ARBA00022989"/>
    </source>
</evidence>
<gene>
    <name evidence="8" type="ORF">VNO77_36804</name>
</gene>
<evidence type="ECO:0000256" key="4">
    <source>
        <dbReference type="ARBA" id="ARBA00023136"/>
    </source>
</evidence>
<dbReference type="InterPro" id="IPR051987">
    <property type="entry name" value="Sigma-2_receptor-like"/>
</dbReference>
<name>A0AAN9K9G6_CANGL</name>
<dbReference type="InterPro" id="IPR033118">
    <property type="entry name" value="EXPERA"/>
</dbReference>